<dbReference type="PROSITE" id="PS00189">
    <property type="entry name" value="LIPOYL"/>
    <property type="match status" value="1"/>
</dbReference>
<dbReference type="Pfam" id="PF00364">
    <property type="entry name" value="Biotin_lipoyl"/>
    <property type="match status" value="1"/>
</dbReference>
<evidence type="ECO:0000259" key="11">
    <source>
        <dbReference type="PROSITE" id="PS51826"/>
    </source>
</evidence>
<evidence type="ECO:0000256" key="1">
    <source>
        <dbReference type="ARBA" id="ARBA00007317"/>
    </source>
</evidence>
<dbReference type="Gene3D" id="2.40.50.100">
    <property type="match status" value="1"/>
</dbReference>
<dbReference type="Pfam" id="PF02817">
    <property type="entry name" value="E3_binding"/>
    <property type="match status" value="1"/>
</dbReference>
<gene>
    <name evidence="12" type="ORF">CJ301_14790</name>
</gene>
<dbReference type="GO" id="GO:0006086">
    <property type="term" value="P:pyruvate decarboxylation to acetyl-CoA"/>
    <property type="evidence" value="ECO:0007669"/>
    <property type="project" value="InterPro"/>
</dbReference>
<dbReference type="Gene3D" id="4.10.320.10">
    <property type="entry name" value="E3-binding domain"/>
    <property type="match status" value="1"/>
</dbReference>
<evidence type="ECO:0000256" key="3">
    <source>
        <dbReference type="ARBA" id="ARBA00022679"/>
    </source>
</evidence>
<dbReference type="InterPro" id="IPR001078">
    <property type="entry name" value="2-oxoacid_DH_actylTfrase"/>
</dbReference>
<dbReference type="InterPro" id="IPR045257">
    <property type="entry name" value="E2/Pdx1"/>
</dbReference>
<dbReference type="FunFam" id="2.40.50.100:FF:000010">
    <property type="entry name" value="Acetyltransferase component of pyruvate dehydrogenase complex"/>
    <property type="match status" value="1"/>
</dbReference>
<comment type="cofactor">
    <cofactor evidence="8">
        <name>(R)-lipoate</name>
        <dbReference type="ChEBI" id="CHEBI:83088"/>
    </cofactor>
    <text evidence="8">Binds 1 lipoyl cofactor covalently.</text>
</comment>
<dbReference type="EC" id="2.3.1.12" evidence="8"/>
<evidence type="ECO:0000256" key="2">
    <source>
        <dbReference type="ARBA" id="ARBA00011484"/>
    </source>
</evidence>
<proteinExistence type="inferred from homology"/>
<dbReference type="EMBL" id="NQWH01000026">
    <property type="protein sequence ID" value="PHP26757.1"/>
    <property type="molecule type" value="Genomic_DNA"/>
</dbReference>
<feature type="compositionally biased region" description="Polar residues" evidence="9">
    <location>
        <begin position="195"/>
        <end position="208"/>
    </location>
</feature>
<keyword evidence="3 8" id="KW-0808">Transferase</keyword>
<organism evidence="12 13">
    <name type="scientific">Limimaricola cinnabarinus</name>
    <dbReference type="NCBI Taxonomy" id="1125964"/>
    <lineage>
        <taxon>Bacteria</taxon>
        <taxon>Pseudomonadati</taxon>
        <taxon>Pseudomonadota</taxon>
        <taxon>Alphaproteobacteria</taxon>
        <taxon>Rhodobacterales</taxon>
        <taxon>Paracoccaceae</taxon>
        <taxon>Limimaricola</taxon>
    </lineage>
</organism>
<comment type="similarity">
    <text evidence="1 8">Belongs to the 2-oxoacid dehydrogenase family.</text>
</comment>
<dbReference type="InterPro" id="IPR000089">
    <property type="entry name" value="Biotin_lipoyl"/>
</dbReference>
<evidence type="ECO:0000256" key="4">
    <source>
        <dbReference type="ARBA" id="ARBA00022823"/>
    </source>
</evidence>
<evidence type="ECO:0000256" key="6">
    <source>
        <dbReference type="ARBA" id="ARBA00025211"/>
    </source>
</evidence>
<accession>A0A2G1MDG7</accession>
<comment type="function">
    <text evidence="6">The pyruvate dehydrogenase complex catalyzes the overall conversion of pyruvate to acetyl-CoA and CO(2). It contains multiple copies of three enzymatic components: pyruvate dehydrogenase (E1), dihydrolipoamide acetyltransferase (E2) and lipoamide dehydrogenase (E3).</text>
</comment>
<keyword evidence="12" id="KW-0670">Pyruvate</keyword>
<evidence type="ECO:0000313" key="12">
    <source>
        <dbReference type="EMBL" id="PHP26757.1"/>
    </source>
</evidence>
<dbReference type="SUPFAM" id="SSF52777">
    <property type="entry name" value="CoA-dependent acyltransferases"/>
    <property type="match status" value="1"/>
</dbReference>
<dbReference type="Gene3D" id="3.30.559.10">
    <property type="entry name" value="Chloramphenicol acetyltransferase-like domain"/>
    <property type="match status" value="1"/>
</dbReference>
<dbReference type="AlphaFoldDB" id="A0A2G1MDG7"/>
<evidence type="ECO:0000259" key="10">
    <source>
        <dbReference type="PROSITE" id="PS50968"/>
    </source>
</evidence>
<dbReference type="NCBIfam" id="TIGR01349">
    <property type="entry name" value="PDHac_trf_mito"/>
    <property type="match status" value="1"/>
</dbReference>
<comment type="subunit">
    <text evidence="2">Forms a 24-polypeptide structural core with octahedral symmetry.</text>
</comment>
<feature type="domain" description="Peripheral subunit-binding (PSBD)" evidence="11">
    <location>
        <begin position="158"/>
        <end position="195"/>
    </location>
</feature>
<evidence type="ECO:0000313" key="13">
    <source>
        <dbReference type="Proteomes" id="UP000221860"/>
    </source>
</evidence>
<keyword evidence="13" id="KW-1185">Reference proteome</keyword>
<dbReference type="InterPro" id="IPR003016">
    <property type="entry name" value="2-oxoA_DH_lipoyl-BS"/>
</dbReference>
<dbReference type="PROSITE" id="PS50968">
    <property type="entry name" value="BIOTINYL_LIPOYL"/>
    <property type="match status" value="1"/>
</dbReference>
<feature type="compositionally biased region" description="Acidic residues" evidence="9">
    <location>
        <begin position="80"/>
        <end position="89"/>
    </location>
</feature>
<dbReference type="Pfam" id="PF00198">
    <property type="entry name" value="2-oxoacid_dh"/>
    <property type="match status" value="1"/>
</dbReference>
<dbReference type="SUPFAM" id="SSF51230">
    <property type="entry name" value="Single hybrid motif"/>
    <property type="match status" value="1"/>
</dbReference>
<comment type="caution">
    <text evidence="12">The sequence shown here is derived from an EMBL/GenBank/DDBJ whole genome shotgun (WGS) entry which is preliminary data.</text>
</comment>
<feature type="compositionally biased region" description="Low complexity" evidence="9">
    <location>
        <begin position="127"/>
        <end position="137"/>
    </location>
</feature>
<evidence type="ECO:0000256" key="9">
    <source>
        <dbReference type="SAM" id="MobiDB-lite"/>
    </source>
</evidence>
<sequence>MPTEILMPALSPTMEEGTLAKWLVKEGDTVSSGDLIAEIETDKATMEFEAVDEGVVGKILVEEGSEGVKVNTPIAVLLEEGESADDIDASTEPKDRDADSHAEPATPTSETSPAKGYGDDGGAAQQKSSGDGEAAASGDDKAASGGPAPKSEDGGRIFASPLARRIAKDRGLDLSEIEGSGPNGRIVKADVENAQPGQKPQAASSTEKAAQEPKAEAGKAPMAEPAAPGVQADAIRKMYADREFEEIKLDGMRRTIAARLTEAKQTIPHFYLRRDIKLDALLKFRSQLNKQLEGRGVKLSVNDFIIKASALALQSVPDANAVWAGDRVLKLKPSDVAVAVAIEGGLFTPVLRDAEARTLSSLSAQMKDLAKRARERKLAPHEYQGGSFAISNLGMFGIDNFDAVINPPHGAILAVGAGVKKPVVNDEGEIEVATVMSVTLSVDHRVIDGALGAELLKHIAEALENPMVMLA</sequence>
<evidence type="ECO:0000256" key="7">
    <source>
        <dbReference type="ARBA" id="ARBA00048370"/>
    </source>
</evidence>
<dbReference type="SUPFAM" id="SSF47005">
    <property type="entry name" value="Peripheral subunit-binding domain of 2-oxo acid dehydrogenase complex"/>
    <property type="match status" value="1"/>
</dbReference>
<dbReference type="PROSITE" id="PS51826">
    <property type="entry name" value="PSBD"/>
    <property type="match status" value="1"/>
</dbReference>
<dbReference type="Proteomes" id="UP000221860">
    <property type="component" value="Unassembled WGS sequence"/>
</dbReference>
<keyword evidence="4 8" id="KW-0450">Lipoyl</keyword>
<dbReference type="GO" id="GO:0004742">
    <property type="term" value="F:dihydrolipoyllysine-residue acetyltransferase activity"/>
    <property type="evidence" value="ECO:0007669"/>
    <property type="project" value="UniProtKB-UniRule"/>
</dbReference>
<dbReference type="InterPro" id="IPR011053">
    <property type="entry name" value="Single_hybrid_motif"/>
</dbReference>
<dbReference type="PANTHER" id="PTHR23151:SF90">
    <property type="entry name" value="DIHYDROLIPOYLLYSINE-RESIDUE ACETYLTRANSFERASE COMPONENT OF PYRUVATE DEHYDROGENASE COMPLEX, MITOCHONDRIAL-RELATED"/>
    <property type="match status" value="1"/>
</dbReference>
<comment type="catalytic activity">
    <reaction evidence="7 8">
        <text>N(6)-[(R)-dihydrolipoyl]-L-lysyl-[protein] + acetyl-CoA = N(6)-[(R)-S(8)-acetyldihydrolipoyl]-L-lysyl-[protein] + CoA</text>
        <dbReference type="Rhea" id="RHEA:17017"/>
        <dbReference type="Rhea" id="RHEA-COMP:10475"/>
        <dbReference type="Rhea" id="RHEA-COMP:10478"/>
        <dbReference type="ChEBI" id="CHEBI:57287"/>
        <dbReference type="ChEBI" id="CHEBI:57288"/>
        <dbReference type="ChEBI" id="CHEBI:83100"/>
        <dbReference type="ChEBI" id="CHEBI:83111"/>
        <dbReference type="EC" id="2.3.1.12"/>
    </reaction>
</comment>
<reference evidence="12 13" key="1">
    <citation type="submission" date="2017-08" db="EMBL/GenBank/DDBJ databases">
        <title>Draft Genome Sequence of Loktanella cinnabarina Strain XM1, Isolated from Coastal Surface Water.</title>
        <authorList>
            <person name="Ma R."/>
            <person name="Wang J."/>
            <person name="Wang Q."/>
            <person name="Ma Z."/>
            <person name="Li J."/>
            <person name="Chen L."/>
        </authorList>
    </citation>
    <scope>NUCLEOTIDE SEQUENCE [LARGE SCALE GENOMIC DNA]</scope>
    <source>
        <strain evidence="12 13">XM1</strain>
    </source>
</reference>
<evidence type="ECO:0000256" key="5">
    <source>
        <dbReference type="ARBA" id="ARBA00023315"/>
    </source>
</evidence>
<dbReference type="RefSeq" id="WP_099278154.1">
    <property type="nucleotide sequence ID" value="NZ_KZ304969.1"/>
</dbReference>
<dbReference type="InterPro" id="IPR006257">
    <property type="entry name" value="LAT1"/>
</dbReference>
<protein>
    <recommendedName>
        <fullName evidence="8">Acetyltransferase component of pyruvate dehydrogenase complex</fullName>
        <ecNumber evidence="8">2.3.1.12</ecNumber>
    </recommendedName>
</protein>
<dbReference type="InterPro" id="IPR036625">
    <property type="entry name" value="E3-bd_dom_sf"/>
</dbReference>
<name>A0A2G1MDG7_9RHOB</name>
<dbReference type="InterPro" id="IPR004167">
    <property type="entry name" value="PSBD"/>
</dbReference>
<evidence type="ECO:0000256" key="8">
    <source>
        <dbReference type="RuleBase" id="RU361137"/>
    </source>
</evidence>
<feature type="compositionally biased region" description="Basic and acidic residues" evidence="9">
    <location>
        <begin position="91"/>
        <end position="102"/>
    </location>
</feature>
<feature type="region of interest" description="Disordered" evidence="9">
    <location>
        <begin position="80"/>
        <end position="158"/>
    </location>
</feature>
<feature type="region of interest" description="Disordered" evidence="9">
    <location>
        <begin position="193"/>
        <end position="228"/>
    </location>
</feature>
<dbReference type="CDD" id="cd06849">
    <property type="entry name" value="lipoyl_domain"/>
    <property type="match status" value="1"/>
</dbReference>
<dbReference type="OrthoDB" id="9805770at2"/>
<keyword evidence="5 8" id="KW-0012">Acyltransferase</keyword>
<dbReference type="InterPro" id="IPR023213">
    <property type="entry name" value="CAT-like_dom_sf"/>
</dbReference>
<dbReference type="PANTHER" id="PTHR23151">
    <property type="entry name" value="DIHYDROLIPOAMIDE ACETYL/SUCCINYL-TRANSFERASE-RELATED"/>
    <property type="match status" value="1"/>
</dbReference>
<dbReference type="GO" id="GO:0045254">
    <property type="term" value="C:pyruvate dehydrogenase complex"/>
    <property type="evidence" value="ECO:0007669"/>
    <property type="project" value="UniProtKB-UniRule"/>
</dbReference>
<feature type="domain" description="Lipoyl-binding" evidence="10">
    <location>
        <begin position="2"/>
        <end position="78"/>
    </location>
</feature>